<feature type="region of interest" description="Disordered" evidence="1">
    <location>
        <begin position="1"/>
        <end position="22"/>
    </location>
</feature>
<dbReference type="CDD" id="cd12797">
    <property type="entry name" value="M23_peptidase"/>
    <property type="match status" value="1"/>
</dbReference>
<protein>
    <recommendedName>
        <fullName evidence="2">M23ase beta-sheet core domain-containing protein</fullName>
    </recommendedName>
</protein>
<evidence type="ECO:0000313" key="3">
    <source>
        <dbReference type="EMBL" id="GGD32989.1"/>
    </source>
</evidence>
<evidence type="ECO:0000259" key="2">
    <source>
        <dbReference type="Pfam" id="PF01551"/>
    </source>
</evidence>
<dbReference type="PANTHER" id="PTHR21666">
    <property type="entry name" value="PEPTIDASE-RELATED"/>
    <property type="match status" value="1"/>
</dbReference>
<dbReference type="InterPro" id="IPR011055">
    <property type="entry name" value="Dup_hybrid_motif"/>
</dbReference>
<dbReference type="InterPro" id="IPR050570">
    <property type="entry name" value="Cell_wall_metabolism_enzyme"/>
</dbReference>
<evidence type="ECO:0000313" key="4">
    <source>
        <dbReference type="Proteomes" id="UP000633205"/>
    </source>
</evidence>
<feature type="domain" description="M23ase beta-sheet core" evidence="2">
    <location>
        <begin position="32"/>
        <end position="126"/>
    </location>
</feature>
<reference evidence="3" key="2">
    <citation type="submission" date="2020-09" db="EMBL/GenBank/DDBJ databases">
        <authorList>
            <person name="Sun Q."/>
            <person name="Zhou Y."/>
        </authorList>
    </citation>
    <scope>NUCLEOTIDE SEQUENCE</scope>
    <source>
        <strain evidence="3">CGMCC 1.15152</strain>
    </source>
</reference>
<dbReference type="GO" id="GO:0004222">
    <property type="term" value="F:metalloendopeptidase activity"/>
    <property type="evidence" value="ECO:0007669"/>
    <property type="project" value="TreeGrafter"/>
</dbReference>
<dbReference type="Pfam" id="PF01551">
    <property type="entry name" value="Peptidase_M23"/>
    <property type="match status" value="1"/>
</dbReference>
<dbReference type="EMBL" id="BMHO01000001">
    <property type="protein sequence ID" value="GGD32989.1"/>
    <property type="molecule type" value="Genomic_DNA"/>
</dbReference>
<accession>A0A916Y6X5</accession>
<dbReference type="Gene3D" id="2.70.70.10">
    <property type="entry name" value="Glucose Permease (Domain IIA)"/>
    <property type="match status" value="1"/>
</dbReference>
<dbReference type="AlphaFoldDB" id="A0A916Y6X5"/>
<dbReference type="SUPFAM" id="SSF51261">
    <property type="entry name" value="Duplicated hybrid motif"/>
    <property type="match status" value="1"/>
</dbReference>
<gene>
    <name evidence="3" type="ORF">GCM10010915_11720</name>
</gene>
<dbReference type="Proteomes" id="UP000633205">
    <property type="component" value="Unassembled WGS sequence"/>
</dbReference>
<name>A0A916Y6X5_9MICO</name>
<sequence>MTILWPNGSTSRPPISSGFGPRNLDNPLASKYHRGVDMYDFDTVHAIADGTVVYVGLSSGVGWSAVAGFMVWVQHDGFFSRALHNDASTVRVRKGDRVRAGDPLVGMGWSGLQGPWATHVHLEVTPGQWHTANTGQVDPVPFIEARIGQTTGGGGVANQKGTDMEAYVTAPNGTVAHLRPSSKINFKDPAHYKRHRNAIRKLRRKKATDLMLPPTLGSVPKVSWTEFETIADAIGAPKG</sequence>
<dbReference type="InterPro" id="IPR016047">
    <property type="entry name" value="M23ase_b-sheet_dom"/>
</dbReference>
<dbReference type="PANTHER" id="PTHR21666:SF270">
    <property type="entry name" value="MUREIN HYDROLASE ACTIVATOR ENVC"/>
    <property type="match status" value="1"/>
</dbReference>
<proteinExistence type="predicted"/>
<evidence type="ECO:0000256" key="1">
    <source>
        <dbReference type="SAM" id="MobiDB-lite"/>
    </source>
</evidence>
<organism evidence="3 4">
    <name type="scientific">Microbacterium faecale</name>
    <dbReference type="NCBI Taxonomy" id="1804630"/>
    <lineage>
        <taxon>Bacteria</taxon>
        <taxon>Bacillati</taxon>
        <taxon>Actinomycetota</taxon>
        <taxon>Actinomycetes</taxon>
        <taxon>Micrococcales</taxon>
        <taxon>Microbacteriaceae</taxon>
        <taxon>Microbacterium</taxon>
    </lineage>
</organism>
<reference evidence="3" key="1">
    <citation type="journal article" date="2014" name="Int. J. Syst. Evol. Microbiol.">
        <title>Complete genome sequence of Corynebacterium casei LMG S-19264T (=DSM 44701T), isolated from a smear-ripened cheese.</title>
        <authorList>
            <consortium name="US DOE Joint Genome Institute (JGI-PGF)"/>
            <person name="Walter F."/>
            <person name="Albersmeier A."/>
            <person name="Kalinowski J."/>
            <person name="Ruckert C."/>
        </authorList>
    </citation>
    <scope>NUCLEOTIDE SEQUENCE</scope>
    <source>
        <strain evidence="3">CGMCC 1.15152</strain>
    </source>
</reference>
<dbReference type="RefSeq" id="WP_188711346.1">
    <property type="nucleotide sequence ID" value="NZ_BMHO01000001.1"/>
</dbReference>
<comment type="caution">
    <text evidence="3">The sequence shown here is derived from an EMBL/GenBank/DDBJ whole genome shotgun (WGS) entry which is preliminary data.</text>
</comment>
<keyword evidence="4" id="KW-1185">Reference proteome</keyword>